<dbReference type="HOGENOM" id="CLU_532078_0_0_1"/>
<dbReference type="STRING" id="215243.A0A0D2DX41"/>
<dbReference type="PANTHER" id="PTHR41391:SF1">
    <property type="entry name" value="RESTRICTION OF TELOMERE CAPPING PROTEIN 4"/>
    <property type="match status" value="1"/>
</dbReference>
<evidence type="ECO:0000256" key="8">
    <source>
        <dbReference type="SAM" id="MobiDB-lite"/>
    </source>
</evidence>
<feature type="region of interest" description="Disordered" evidence="8">
    <location>
        <begin position="188"/>
        <end position="219"/>
    </location>
</feature>
<dbReference type="VEuPathDB" id="FungiDB:PV06_00343"/>
<dbReference type="InterPro" id="IPR039024">
    <property type="entry name" value="RTC4"/>
</dbReference>
<dbReference type="GO" id="GO:0005737">
    <property type="term" value="C:cytoplasm"/>
    <property type="evidence" value="ECO:0007669"/>
    <property type="project" value="UniProtKB-SubCell"/>
</dbReference>
<proteinExistence type="inferred from homology"/>
<dbReference type="RefSeq" id="XP_016267889.1">
    <property type="nucleotide sequence ID" value="XM_016400836.1"/>
</dbReference>
<evidence type="ECO:0000259" key="9">
    <source>
        <dbReference type="SMART" id="SM01312"/>
    </source>
</evidence>
<evidence type="ECO:0000256" key="4">
    <source>
        <dbReference type="ARBA" id="ARBA00009461"/>
    </source>
</evidence>
<evidence type="ECO:0000256" key="7">
    <source>
        <dbReference type="ARBA" id="ARBA00023242"/>
    </source>
</evidence>
<evidence type="ECO:0000256" key="2">
    <source>
        <dbReference type="ARBA" id="ARBA00004123"/>
    </source>
</evidence>
<comment type="function">
    <text evidence="1">May be involved in a process influencing telomere capping.</text>
</comment>
<keyword evidence="6" id="KW-0963">Cytoplasm</keyword>
<name>A0A0D2DX41_9EURO</name>
<dbReference type="InterPro" id="IPR028094">
    <property type="entry name" value="RTC4_C"/>
</dbReference>
<accession>A0A0D2DX41</accession>
<evidence type="ECO:0000256" key="6">
    <source>
        <dbReference type="ARBA" id="ARBA00022490"/>
    </source>
</evidence>
<evidence type="ECO:0000256" key="3">
    <source>
        <dbReference type="ARBA" id="ARBA00004496"/>
    </source>
</evidence>
<dbReference type="GO" id="GO:0005634">
    <property type="term" value="C:nucleus"/>
    <property type="evidence" value="ECO:0007669"/>
    <property type="project" value="UniProtKB-SubCell"/>
</dbReference>
<evidence type="ECO:0000256" key="5">
    <source>
        <dbReference type="ARBA" id="ARBA00015162"/>
    </source>
</evidence>
<keyword evidence="7" id="KW-0539">Nucleus</keyword>
<dbReference type="GeneID" id="27352417"/>
<feature type="domain" description="Restriction of telomere capping protein 4 C-terminal" evidence="9">
    <location>
        <begin position="377"/>
        <end position="502"/>
    </location>
</feature>
<feature type="region of interest" description="Disordered" evidence="8">
    <location>
        <begin position="500"/>
        <end position="520"/>
    </location>
</feature>
<reference evidence="10 11" key="1">
    <citation type="submission" date="2015-01" db="EMBL/GenBank/DDBJ databases">
        <title>The Genome Sequence of Exophiala oligosperma CBS72588.</title>
        <authorList>
            <consortium name="The Broad Institute Genomics Platform"/>
            <person name="Cuomo C."/>
            <person name="de Hoog S."/>
            <person name="Gorbushina A."/>
            <person name="Stielow B."/>
            <person name="Teixiera M."/>
            <person name="Abouelleil A."/>
            <person name="Chapman S.B."/>
            <person name="Priest M."/>
            <person name="Young S.K."/>
            <person name="Wortman J."/>
            <person name="Nusbaum C."/>
            <person name="Birren B."/>
        </authorList>
    </citation>
    <scope>NUCLEOTIDE SEQUENCE [LARGE SCALE GENOMIC DNA]</scope>
    <source>
        <strain evidence="10 11">CBS 72588</strain>
    </source>
</reference>
<comment type="similarity">
    <text evidence="4">Belongs to the RTC4 family.</text>
</comment>
<protein>
    <recommendedName>
        <fullName evidence="5">Restriction of telomere capping protein 4</fullName>
    </recommendedName>
</protein>
<dbReference type="Pfam" id="PF14474">
    <property type="entry name" value="RTC4"/>
    <property type="match status" value="1"/>
</dbReference>
<dbReference type="SMART" id="SM01312">
    <property type="entry name" value="RTC4"/>
    <property type="match status" value="1"/>
</dbReference>
<organism evidence="10 11">
    <name type="scientific">Exophiala oligosperma</name>
    <dbReference type="NCBI Taxonomy" id="215243"/>
    <lineage>
        <taxon>Eukaryota</taxon>
        <taxon>Fungi</taxon>
        <taxon>Dikarya</taxon>
        <taxon>Ascomycota</taxon>
        <taxon>Pezizomycotina</taxon>
        <taxon>Eurotiomycetes</taxon>
        <taxon>Chaetothyriomycetidae</taxon>
        <taxon>Chaetothyriales</taxon>
        <taxon>Herpotrichiellaceae</taxon>
        <taxon>Exophiala</taxon>
    </lineage>
</organism>
<evidence type="ECO:0000313" key="10">
    <source>
        <dbReference type="EMBL" id="KIW47673.1"/>
    </source>
</evidence>
<evidence type="ECO:0000256" key="1">
    <source>
        <dbReference type="ARBA" id="ARBA00002738"/>
    </source>
</evidence>
<dbReference type="Proteomes" id="UP000053342">
    <property type="component" value="Unassembled WGS sequence"/>
</dbReference>
<comment type="subcellular location">
    <subcellularLocation>
        <location evidence="3">Cytoplasm</location>
    </subcellularLocation>
    <subcellularLocation>
        <location evidence="2">Nucleus</location>
    </subcellularLocation>
</comment>
<dbReference type="PANTHER" id="PTHR41391">
    <property type="entry name" value="RESTRICTION OF TELOMERE CAPPING PROTEIN 4"/>
    <property type="match status" value="1"/>
</dbReference>
<gene>
    <name evidence="10" type="ORF">PV06_00343</name>
</gene>
<dbReference type="OrthoDB" id="128308at2759"/>
<sequence>MIRPNSSYSKTFLTRRNYRGPTLLRTVLGRNTALAIAPPSDSYTLDEGAAMGVATMKEDDLEAIYAPPLSSDDEDGSSAEVETAAKRNTLPAARTSSKRQAHTAASSRSKRRKLKDEPSLESFDMSGLSDMQDPYFLSSGSQKQSSQKRKLQQTYAHRKSFERLDDLDVGPNKPDGKQDFVSHEVVKKHNDGSGSKGKFLGAAPLPGKHSTRATRGPGKILDVADLPSARTARKGSDFQMPELPDITSSAATSATDIPSIFEEPIAPRHRSGSTSSLSSANSMFILENEADLMDQFEQPFGVGVCCPICQKPVHDSESIFVPDNLRSLSFKQQQTFCSKHQVADAKELYRERGYPRIDWEDLEKSRIPKQMHLLKKLINRQTTSVYLDELDEKIKAAKGNRKAIRQYLANGVVDVAQPGYYGPKGTRIMVTVITDSLTDTLKTALGSDSVLRAAGVGGYVSAVLVPELTLQLVMSDMRLSDAAEGRRILNESTKIGVLLNPDDDHIERDDDDDDDDADDE</sequence>
<dbReference type="AlphaFoldDB" id="A0A0D2DX41"/>
<evidence type="ECO:0000313" key="11">
    <source>
        <dbReference type="Proteomes" id="UP000053342"/>
    </source>
</evidence>
<dbReference type="EMBL" id="KN847332">
    <property type="protein sequence ID" value="KIW47673.1"/>
    <property type="molecule type" value="Genomic_DNA"/>
</dbReference>
<feature type="compositionally biased region" description="Acidic residues" evidence="8">
    <location>
        <begin position="509"/>
        <end position="520"/>
    </location>
</feature>
<keyword evidence="11" id="KW-1185">Reference proteome</keyword>
<feature type="region of interest" description="Disordered" evidence="8">
    <location>
        <begin position="66"/>
        <end position="154"/>
    </location>
</feature>